<proteinExistence type="predicted"/>
<gene>
    <name evidence="3" type="ORF">ACFPFX_04385</name>
</gene>
<feature type="region of interest" description="Disordered" evidence="1">
    <location>
        <begin position="156"/>
        <end position="183"/>
    </location>
</feature>
<keyword evidence="4" id="KW-1185">Reference proteome</keyword>
<evidence type="ECO:0000256" key="1">
    <source>
        <dbReference type="SAM" id="MobiDB-lite"/>
    </source>
</evidence>
<sequence length="356" mass="38635">MRHRNLRDTGRRHLRLLRRYRVAVGLAVGGIAVLAAVLLWVLGPVSWLVAGDTVRALHGKDRADALNAVRQTVLAAVGGVAVLIGSAYTARAYHLSRRGQVTDRFGTAIAKLASDKLTERLGAVYALEHVMAESPQDHTTVVAVLSAFIRESTRNPSLVPDLTDPGIPRRQGPLPTRGTQPPADVQAAMDALARRPDREEARRVDLRHAELVGLSLRSFEFDAPPRLNGVFLTWANLCHADLRGTDLSGALLNGADLRHAWLGDTRLNRTRLDNADLRDAYFAGTNLLGVYLEGADLRDTDLTAGQLAGAVIDETTRLPPALADDPWVVARLADCRSWRDQHDGPAPPPPPTPAVE</sequence>
<dbReference type="Proteomes" id="UP001595834">
    <property type="component" value="Unassembled WGS sequence"/>
</dbReference>
<evidence type="ECO:0000256" key="2">
    <source>
        <dbReference type="SAM" id="Phobius"/>
    </source>
</evidence>
<organism evidence="3 4">
    <name type="scientific">Streptomyces mauvecolor</name>
    <dbReference type="NCBI Taxonomy" id="58345"/>
    <lineage>
        <taxon>Bacteria</taxon>
        <taxon>Bacillati</taxon>
        <taxon>Actinomycetota</taxon>
        <taxon>Actinomycetes</taxon>
        <taxon>Kitasatosporales</taxon>
        <taxon>Streptomycetaceae</taxon>
        <taxon>Streptomyces</taxon>
    </lineage>
</organism>
<evidence type="ECO:0000313" key="3">
    <source>
        <dbReference type="EMBL" id="MFC4955532.1"/>
    </source>
</evidence>
<evidence type="ECO:0000313" key="4">
    <source>
        <dbReference type="Proteomes" id="UP001595834"/>
    </source>
</evidence>
<keyword evidence="2" id="KW-0812">Transmembrane</keyword>
<dbReference type="SUPFAM" id="SSF141571">
    <property type="entry name" value="Pentapeptide repeat-like"/>
    <property type="match status" value="1"/>
</dbReference>
<feature type="transmembrane region" description="Helical" evidence="2">
    <location>
        <begin position="72"/>
        <end position="90"/>
    </location>
</feature>
<reference evidence="4" key="1">
    <citation type="journal article" date="2019" name="Int. J. Syst. Evol. Microbiol.">
        <title>The Global Catalogue of Microorganisms (GCM) 10K type strain sequencing project: providing services to taxonomists for standard genome sequencing and annotation.</title>
        <authorList>
            <consortium name="The Broad Institute Genomics Platform"/>
            <consortium name="The Broad Institute Genome Sequencing Center for Infectious Disease"/>
            <person name="Wu L."/>
            <person name="Ma J."/>
        </authorList>
    </citation>
    <scope>NUCLEOTIDE SEQUENCE [LARGE SCALE GENOMIC DNA]</scope>
    <source>
        <strain evidence="4">CCM 7224</strain>
    </source>
</reference>
<keyword evidence="2" id="KW-0472">Membrane</keyword>
<dbReference type="InterPro" id="IPR001646">
    <property type="entry name" value="5peptide_repeat"/>
</dbReference>
<dbReference type="Gene3D" id="2.160.20.80">
    <property type="entry name" value="E3 ubiquitin-protein ligase SopA"/>
    <property type="match status" value="1"/>
</dbReference>
<dbReference type="PANTHER" id="PTHR14136:SF17">
    <property type="entry name" value="BTB_POZ DOMAIN-CONTAINING PROTEIN KCTD9"/>
    <property type="match status" value="1"/>
</dbReference>
<feature type="transmembrane region" description="Helical" evidence="2">
    <location>
        <begin position="20"/>
        <end position="42"/>
    </location>
</feature>
<dbReference type="Pfam" id="PF00805">
    <property type="entry name" value="Pentapeptide"/>
    <property type="match status" value="2"/>
</dbReference>
<keyword evidence="2" id="KW-1133">Transmembrane helix</keyword>
<protein>
    <submittedName>
        <fullName evidence="3">Pentapeptide repeat-containing protein</fullName>
    </submittedName>
</protein>
<dbReference type="EMBL" id="JBHSIZ010000005">
    <property type="protein sequence ID" value="MFC4955532.1"/>
    <property type="molecule type" value="Genomic_DNA"/>
</dbReference>
<name>A0ABV9UHF1_9ACTN</name>
<accession>A0ABV9UHF1</accession>
<dbReference type="PANTHER" id="PTHR14136">
    <property type="entry name" value="BTB_POZ DOMAIN-CONTAINING PROTEIN KCTD9"/>
    <property type="match status" value="1"/>
</dbReference>
<comment type="caution">
    <text evidence="3">The sequence shown here is derived from an EMBL/GenBank/DDBJ whole genome shotgun (WGS) entry which is preliminary data.</text>
</comment>
<dbReference type="RefSeq" id="WP_344370329.1">
    <property type="nucleotide sequence ID" value="NZ_BAAASQ010000001.1"/>
</dbReference>
<dbReference type="InterPro" id="IPR051082">
    <property type="entry name" value="Pentapeptide-BTB/POZ_domain"/>
</dbReference>